<dbReference type="InterPro" id="IPR006597">
    <property type="entry name" value="Sel1-like"/>
</dbReference>
<dbReference type="PANTHER" id="PTHR11102:SF160">
    <property type="entry name" value="ERAD-ASSOCIATED E3 UBIQUITIN-PROTEIN LIGASE COMPONENT HRD3"/>
    <property type="match status" value="1"/>
</dbReference>
<protein>
    <submittedName>
        <fullName evidence="1">Secretory immunoglobulin A-binding protein EsiB</fullName>
    </submittedName>
</protein>
<evidence type="ECO:0000313" key="1">
    <source>
        <dbReference type="EMBL" id="VVV04370.1"/>
    </source>
</evidence>
<dbReference type="AlphaFoldDB" id="A0A5Q4ZIS0"/>
<dbReference type="InterPro" id="IPR050767">
    <property type="entry name" value="Sel1_AlgK"/>
</dbReference>
<dbReference type="PANTHER" id="PTHR11102">
    <property type="entry name" value="SEL-1-LIKE PROTEIN"/>
    <property type="match status" value="1"/>
</dbReference>
<reference evidence="1" key="1">
    <citation type="submission" date="2019-09" db="EMBL/GenBank/DDBJ databases">
        <authorList>
            <person name="Hjerde E."/>
        </authorList>
    </citation>
    <scope>NUCLEOTIDE SEQUENCE</scope>
    <source>
        <strain evidence="1">06/09/160</strain>
    </source>
</reference>
<dbReference type="EMBL" id="LR721750">
    <property type="protein sequence ID" value="VVV04370.1"/>
    <property type="molecule type" value="Genomic_DNA"/>
</dbReference>
<dbReference type="Pfam" id="PF08238">
    <property type="entry name" value="Sel1"/>
    <property type="match status" value="4"/>
</dbReference>
<sequence>MYVFLFFSSVIFLIAVILHFQSIEKKKMLIVKQRKNSTYNSVVTLDHDTDRQDKIERAKSGNLTAQLALGADLELIDQNSAIKWYLAAAEQNSQQAFYALVRLYDENYDDPEANEKLAFWTAKLGESRGEMPASLTLGKLYLEGKGCEKNLELGIQIITKLALKDYLDAQFFLAQWYQKHEDGHPEGFYWMLRAAYQDDQKAMITVSSCYYHGIGTTKDVFKAIYWSERGGELKSPESQLRSAQYNQKISSSHNAVAYIWAYLAVANGYEEAHSLKNDLEASLPLENLLTIQNVARKLHGLMSEKEVKKHAVIRLLNKFYVRDNYFPPENIDDECAMYVE</sequence>
<dbReference type="SUPFAM" id="SSF81901">
    <property type="entry name" value="HCP-like"/>
    <property type="match status" value="1"/>
</dbReference>
<dbReference type="SMART" id="SM00671">
    <property type="entry name" value="SEL1"/>
    <property type="match status" value="4"/>
</dbReference>
<accession>A0A5Q4ZIS0</accession>
<name>A0A5Q4ZIS0_9GAMM</name>
<dbReference type="Gene3D" id="1.25.40.10">
    <property type="entry name" value="Tetratricopeptide repeat domain"/>
    <property type="match status" value="1"/>
</dbReference>
<gene>
    <name evidence="1" type="primary">esiB_2</name>
    <name evidence="1" type="ORF">AW0309160_01754</name>
</gene>
<proteinExistence type="predicted"/>
<organism evidence="1">
    <name type="scientific">Aliivibrio wodanis</name>
    <dbReference type="NCBI Taxonomy" id="80852"/>
    <lineage>
        <taxon>Bacteria</taxon>
        <taxon>Pseudomonadati</taxon>
        <taxon>Pseudomonadota</taxon>
        <taxon>Gammaproteobacteria</taxon>
        <taxon>Vibrionales</taxon>
        <taxon>Vibrionaceae</taxon>
        <taxon>Aliivibrio</taxon>
    </lineage>
</organism>
<dbReference type="InterPro" id="IPR011990">
    <property type="entry name" value="TPR-like_helical_dom_sf"/>
</dbReference>